<organism evidence="2 3">
    <name type="scientific">Jatropha curcas</name>
    <name type="common">Barbados nut</name>
    <dbReference type="NCBI Taxonomy" id="180498"/>
    <lineage>
        <taxon>Eukaryota</taxon>
        <taxon>Viridiplantae</taxon>
        <taxon>Streptophyta</taxon>
        <taxon>Embryophyta</taxon>
        <taxon>Tracheophyta</taxon>
        <taxon>Spermatophyta</taxon>
        <taxon>Magnoliopsida</taxon>
        <taxon>eudicotyledons</taxon>
        <taxon>Gunneridae</taxon>
        <taxon>Pentapetalae</taxon>
        <taxon>rosids</taxon>
        <taxon>fabids</taxon>
        <taxon>Malpighiales</taxon>
        <taxon>Euphorbiaceae</taxon>
        <taxon>Crotonoideae</taxon>
        <taxon>Jatropheae</taxon>
        <taxon>Jatropha</taxon>
    </lineage>
</organism>
<evidence type="ECO:0000313" key="2">
    <source>
        <dbReference type="EMBL" id="KDP43497.1"/>
    </source>
</evidence>
<feature type="compositionally biased region" description="Basic and acidic residues" evidence="1">
    <location>
        <begin position="176"/>
        <end position="185"/>
    </location>
</feature>
<dbReference type="Proteomes" id="UP000027138">
    <property type="component" value="Unassembled WGS sequence"/>
</dbReference>
<protein>
    <submittedName>
        <fullName evidence="2">Uncharacterized protein</fullName>
    </submittedName>
</protein>
<feature type="compositionally biased region" description="Low complexity" evidence="1">
    <location>
        <begin position="163"/>
        <end position="174"/>
    </location>
</feature>
<dbReference type="AlphaFoldDB" id="A0A067L4Z3"/>
<dbReference type="OrthoDB" id="1305418at2759"/>
<feature type="region of interest" description="Disordered" evidence="1">
    <location>
        <begin position="116"/>
        <end position="192"/>
    </location>
</feature>
<gene>
    <name evidence="2" type="ORF">JCGZ_16784</name>
</gene>
<evidence type="ECO:0000256" key="1">
    <source>
        <dbReference type="SAM" id="MobiDB-lite"/>
    </source>
</evidence>
<proteinExistence type="predicted"/>
<feature type="compositionally biased region" description="Low complexity" evidence="1">
    <location>
        <begin position="122"/>
        <end position="133"/>
    </location>
</feature>
<evidence type="ECO:0000313" key="3">
    <source>
        <dbReference type="Proteomes" id="UP000027138"/>
    </source>
</evidence>
<dbReference type="EMBL" id="KK914267">
    <property type="protein sequence ID" value="KDP43497.1"/>
    <property type="molecule type" value="Genomic_DNA"/>
</dbReference>
<name>A0A067L4Z3_JATCU</name>
<keyword evidence="3" id="KW-1185">Reference proteome</keyword>
<feature type="compositionally biased region" description="Polar residues" evidence="1">
    <location>
        <begin position="135"/>
        <end position="146"/>
    </location>
</feature>
<sequence>MFSVTTYYYSKITIYSLFYTTARERLISSQTGESEAESRIDEVALYLEAVGGEKKRKVYGIGSQTSQLYCGSAAHAFTVSAGPQPEHTAEQFTKLWASVDDQQRQIAELRAHVMQLSGEPGASTSSSKPAPATDRNVSTSQQQPLLTSDPDAADYTLVTPPGTTAHPADTSPDDPTSDRADEQPRRFVFGPF</sequence>
<reference evidence="2 3" key="1">
    <citation type="journal article" date="2014" name="PLoS ONE">
        <title>Global Analysis of Gene Expression Profiles in Physic Nut (Jatropha curcas L.) Seedlings Exposed to Salt Stress.</title>
        <authorList>
            <person name="Zhang L."/>
            <person name="Zhang C."/>
            <person name="Wu P."/>
            <person name="Chen Y."/>
            <person name="Li M."/>
            <person name="Jiang H."/>
            <person name="Wu G."/>
        </authorList>
    </citation>
    <scope>NUCLEOTIDE SEQUENCE [LARGE SCALE GENOMIC DNA]</scope>
    <source>
        <strain evidence="3">cv. GZQX0401</strain>
        <tissue evidence="2">Young leaves</tissue>
    </source>
</reference>
<accession>A0A067L4Z3</accession>